<dbReference type="Proteomes" id="UP000053237">
    <property type="component" value="Unassembled WGS sequence"/>
</dbReference>
<comment type="caution">
    <text evidence="1">The sequence shown here is derived from an EMBL/GenBank/DDBJ whole genome shotgun (WGS) entry which is preliminary data.</text>
</comment>
<proteinExistence type="predicted"/>
<reference evidence="1 2" key="1">
    <citation type="submission" date="2012-05" db="EMBL/GenBank/DDBJ databases">
        <title>Recombination and specialization in a pathogen metapopulation.</title>
        <authorList>
            <person name="Gardiner A."/>
            <person name="Kemen E."/>
            <person name="Schultz-Larsen T."/>
            <person name="MacLean D."/>
            <person name="Van Oosterhout C."/>
            <person name="Jones J.D.G."/>
        </authorList>
    </citation>
    <scope>NUCLEOTIDE SEQUENCE [LARGE SCALE GENOMIC DNA]</scope>
    <source>
        <strain evidence="1 2">Ac Nc2</strain>
    </source>
</reference>
<accession>A0A024G7A3</accession>
<evidence type="ECO:0000313" key="2">
    <source>
        <dbReference type="Proteomes" id="UP000053237"/>
    </source>
</evidence>
<gene>
    <name evidence="1" type="ORF">BN9_033280</name>
</gene>
<dbReference type="AlphaFoldDB" id="A0A024G7A3"/>
<dbReference type="EMBL" id="CAIX01000035">
    <property type="protein sequence ID" value="CCI42544.1"/>
    <property type="molecule type" value="Genomic_DNA"/>
</dbReference>
<name>A0A024G7A3_9STRA</name>
<sequence>MDFIGRKKSTLPESTSGSFHPATHCKINTIYEFRLKLWCDYSCLPLRTALRSHRESECERSLFALSSHLLPISTISFASARVSMVVARLSVSDMTFAILFLSYSKCMPSFR</sequence>
<dbReference type="InParanoid" id="A0A024G7A3"/>
<protein>
    <submittedName>
        <fullName evidence="1">Uncharacterized protein</fullName>
    </submittedName>
</protein>
<evidence type="ECO:0000313" key="1">
    <source>
        <dbReference type="EMBL" id="CCI42544.1"/>
    </source>
</evidence>
<organism evidence="1 2">
    <name type="scientific">Albugo candida</name>
    <dbReference type="NCBI Taxonomy" id="65357"/>
    <lineage>
        <taxon>Eukaryota</taxon>
        <taxon>Sar</taxon>
        <taxon>Stramenopiles</taxon>
        <taxon>Oomycota</taxon>
        <taxon>Peronosporomycetes</taxon>
        <taxon>Albuginales</taxon>
        <taxon>Albuginaceae</taxon>
        <taxon>Albugo</taxon>
    </lineage>
</organism>
<keyword evidence="2" id="KW-1185">Reference proteome</keyword>